<dbReference type="Proteomes" id="UP001321186">
    <property type="component" value="Unassembled WGS sequence"/>
</dbReference>
<dbReference type="RefSeq" id="WP_269010073.1">
    <property type="nucleotide sequence ID" value="NZ_JAANOH010000002.1"/>
</dbReference>
<keyword evidence="5" id="KW-1185">Reference proteome</keyword>
<feature type="region of interest" description="Disordered" evidence="2">
    <location>
        <begin position="910"/>
        <end position="947"/>
    </location>
</feature>
<feature type="compositionally biased region" description="Polar residues" evidence="2">
    <location>
        <begin position="745"/>
        <end position="754"/>
    </location>
</feature>
<feature type="region of interest" description="Disordered" evidence="2">
    <location>
        <begin position="1029"/>
        <end position="1058"/>
    </location>
</feature>
<evidence type="ECO:0000256" key="2">
    <source>
        <dbReference type="SAM" id="MobiDB-lite"/>
    </source>
</evidence>
<comment type="caution">
    <text evidence="4">The sequence shown here is derived from an EMBL/GenBank/DDBJ whole genome shotgun (WGS) entry which is preliminary data.</text>
</comment>
<feature type="transmembrane region" description="Helical" evidence="3">
    <location>
        <begin position="51"/>
        <end position="72"/>
    </location>
</feature>
<feature type="coiled-coil region" evidence="1">
    <location>
        <begin position="952"/>
        <end position="979"/>
    </location>
</feature>
<name>A0ABT4JG65_9BACT</name>
<keyword evidence="3" id="KW-0812">Transmembrane</keyword>
<sequence>MYNPLQNQLRNYHRQLSRKELWKSLILAAIWILSVAFFLILLEYLAWFSSAIRGIFLYAFFISSIGILIFFVRRPIWDLMRPLSQEDYYRLAISLGKYLPSEHADALINVLQLQNQVPDNSLELWQAAIEEKQSFLKQYHWEDFVQIRELKKPFLLFLALFALLGIGQLTFPNLLRKPSLRIWNYSFHYPKDLPFEFVVLNKPFQAVAGENTEFLLELRGKNLPSEVTLHWDGERIPLSPTEKANQFRGLIPAIQSEKWLQFEAGGYFSEPQLLPLVRRPGLKEMTMKLIYPSYLKKPSETIHQAIPLKVPEGTTVHWEMTTSSAEKLGIQFQQKSSVDWASPNFLKTKYLLTRIISQNSTYQVIAQNAQMPIQKSVIQPIEVILDQKPSLQTQWLEDTLYYRFRVLNALIEDDYALGQMRLSYQIKRKDAKGFSIKKIQVIPIQAGIKRMEVEYIWRVDSLALHPGDQIHYRVEVSDQDGLHGPKWTQTSMQIWEYPEIKRLEKKMDQQADQAEKQVLNSLQKAQDMKQEINELTKRVQLGKEVDLKALQEVLDKETALKKTIEELKKMQEQWMGQQMSFQQMDPTWMKKMENLQKMISQLWDPDMEKRRDALLKNWEKESATLWQKHLDQMRNQGKNMERELERLQQFYQELKVEKMLDESISRWKELAKKQEELSEKNNGKNEQELAKQQEALNKEVEEERKKLDEIAQEKKEIPGEQDLDKEEKLQEEMEENLDNAQENLQNKQSKQAETNQKKAAEKMKKLAKKLEEQQEQQESTEVALNLAQLRLLMEDLLQLSFDQERIMKAYKKIPAGDVAVRQIAQEQNKLGEMATILEDSLISLGKKLMPLSQTITKETANMKQRMQEASRMMKERKWDIVPVRQQEAMAATNQLAVLLSDLLRQVQDQAAQAKSGKKGKSKGNSKGNWGKRQQQLNQKARKMGSQPMMITNEELIKMAEEQAQIRQEMEQKMNELQGQPGSQGLQKSLSDLIKDMDKNESDIVNKRLNNSLQQRQEQMLPRLMEAEKALKEQGEDPKRESKTALQKWKDNPPPNLVPFLKRQKENRDLFQNVPVDLLPYYQQKVMQYMDKIKQKLK</sequence>
<dbReference type="EMBL" id="JAANOH010000002">
    <property type="protein sequence ID" value="MCZ2475279.1"/>
    <property type="molecule type" value="Genomic_DNA"/>
</dbReference>
<organism evidence="4 5">
    <name type="scientific">Aquirufa ecclesiirivi</name>
    <dbReference type="NCBI Taxonomy" id="2715124"/>
    <lineage>
        <taxon>Bacteria</taxon>
        <taxon>Pseudomonadati</taxon>
        <taxon>Bacteroidota</taxon>
        <taxon>Cytophagia</taxon>
        <taxon>Cytophagales</taxon>
        <taxon>Flectobacillaceae</taxon>
        <taxon>Aquirufa</taxon>
    </lineage>
</organism>
<evidence type="ECO:0000256" key="1">
    <source>
        <dbReference type="SAM" id="Coils"/>
    </source>
</evidence>
<evidence type="ECO:0008006" key="6">
    <source>
        <dbReference type="Google" id="ProtNLM"/>
    </source>
</evidence>
<feature type="coiled-coil region" evidence="1">
    <location>
        <begin position="500"/>
        <end position="573"/>
    </location>
</feature>
<reference evidence="4 5" key="1">
    <citation type="submission" date="2020-03" db="EMBL/GenBank/DDBJ databases">
        <authorList>
            <person name="Pitt A."/>
            <person name="Hahn M.W."/>
        </authorList>
    </citation>
    <scope>NUCLEOTIDE SEQUENCE [LARGE SCALE GENOMIC DNA]</scope>
    <source>
        <strain evidence="4 5">5A-MARBSE</strain>
    </source>
</reference>
<feature type="compositionally biased region" description="Basic and acidic residues" evidence="2">
    <location>
        <begin position="1029"/>
        <end position="1050"/>
    </location>
</feature>
<evidence type="ECO:0000313" key="4">
    <source>
        <dbReference type="EMBL" id="MCZ2475279.1"/>
    </source>
</evidence>
<keyword evidence="3" id="KW-1133">Transmembrane helix</keyword>
<feature type="transmembrane region" description="Helical" evidence="3">
    <location>
        <begin position="21"/>
        <end position="45"/>
    </location>
</feature>
<accession>A0ABT4JG65</accession>
<keyword evidence="1" id="KW-0175">Coiled coil</keyword>
<keyword evidence="3" id="KW-0472">Membrane</keyword>
<protein>
    <recommendedName>
        <fullName evidence="6">DUF4175 family protein</fullName>
    </recommendedName>
</protein>
<gene>
    <name evidence="4" type="ORF">G9H61_07465</name>
</gene>
<feature type="compositionally biased region" description="Basic and acidic residues" evidence="2">
    <location>
        <begin position="676"/>
        <end position="718"/>
    </location>
</feature>
<feature type="compositionally biased region" description="Basic and acidic residues" evidence="2">
    <location>
        <begin position="755"/>
        <end position="764"/>
    </location>
</feature>
<feature type="region of interest" description="Disordered" evidence="2">
    <location>
        <begin position="745"/>
        <end position="764"/>
    </location>
</feature>
<feature type="region of interest" description="Disordered" evidence="2">
    <location>
        <begin position="676"/>
        <end position="739"/>
    </location>
</feature>
<feature type="transmembrane region" description="Helical" evidence="3">
    <location>
        <begin position="154"/>
        <end position="171"/>
    </location>
</feature>
<evidence type="ECO:0000313" key="5">
    <source>
        <dbReference type="Proteomes" id="UP001321186"/>
    </source>
</evidence>
<proteinExistence type="predicted"/>
<evidence type="ECO:0000256" key="3">
    <source>
        <dbReference type="SAM" id="Phobius"/>
    </source>
</evidence>